<dbReference type="NCBIfam" id="TIGR00401">
    <property type="entry name" value="msrA"/>
    <property type="match status" value="1"/>
</dbReference>
<dbReference type="RefSeq" id="WP_185780529.1">
    <property type="nucleotide sequence ID" value="NZ_JACJUU010000014.1"/>
</dbReference>
<protein>
    <recommendedName>
        <fullName evidence="4">Peptide methionine sulfoxide reductase MsrA</fullName>
        <shortName evidence="4">Protein-methionine-S-oxide reductase</shortName>
        <ecNumber evidence="4">1.8.4.11</ecNumber>
    </recommendedName>
    <alternativeName>
        <fullName evidence="4">Peptide-methionine (S)-S-oxide reductase</fullName>
        <shortName evidence="4">Peptide Met(O) reductase</shortName>
    </alternativeName>
</protein>
<comment type="similarity">
    <text evidence="4">Belongs to the MsrA Met sulfoxide reductase family.</text>
</comment>
<dbReference type="GO" id="GO:0008113">
    <property type="term" value="F:peptide-methionine (S)-S-oxide reductase activity"/>
    <property type="evidence" value="ECO:0007669"/>
    <property type="project" value="UniProtKB-UniRule"/>
</dbReference>
<dbReference type="EMBL" id="JACJUU010000014">
    <property type="protein sequence ID" value="MBC2770865.1"/>
    <property type="molecule type" value="Genomic_DNA"/>
</dbReference>
<comment type="function">
    <text evidence="4">Has an important function as a repair enzyme for proteins that have been inactivated by oxidation. Catalyzes the reversible oxidation-reduction of methionine sulfoxide in proteins to methionine.</text>
</comment>
<evidence type="ECO:0000256" key="4">
    <source>
        <dbReference type="HAMAP-Rule" id="MF_01401"/>
    </source>
</evidence>
<dbReference type="AlphaFoldDB" id="A0A842HVR7"/>
<organism evidence="6 7">
    <name type="scientific">Pusillimonas minor</name>
    <dbReference type="NCBI Taxonomy" id="2697024"/>
    <lineage>
        <taxon>Bacteria</taxon>
        <taxon>Pseudomonadati</taxon>
        <taxon>Pseudomonadota</taxon>
        <taxon>Betaproteobacteria</taxon>
        <taxon>Burkholderiales</taxon>
        <taxon>Alcaligenaceae</taxon>
        <taxon>Pusillimonas</taxon>
    </lineage>
</organism>
<evidence type="ECO:0000256" key="2">
    <source>
        <dbReference type="ARBA" id="ARBA00047806"/>
    </source>
</evidence>
<feature type="active site" evidence="4">
    <location>
        <position position="27"/>
    </location>
</feature>
<dbReference type="HAMAP" id="MF_01401">
    <property type="entry name" value="MsrA"/>
    <property type="match status" value="1"/>
</dbReference>
<comment type="catalytic activity">
    <reaction evidence="3 4">
        <text>[thioredoxin]-disulfide + L-methionine + H2O = L-methionine (S)-S-oxide + [thioredoxin]-dithiol</text>
        <dbReference type="Rhea" id="RHEA:19993"/>
        <dbReference type="Rhea" id="RHEA-COMP:10698"/>
        <dbReference type="Rhea" id="RHEA-COMP:10700"/>
        <dbReference type="ChEBI" id="CHEBI:15377"/>
        <dbReference type="ChEBI" id="CHEBI:29950"/>
        <dbReference type="ChEBI" id="CHEBI:50058"/>
        <dbReference type="ChEBI" id="CHEBI:57844"/>
        <dbReference type="ChEBI" id="CHEBI:58772"/>
        <dbReference type="EC" id="1.8.4.11"/>
    </reaction>
</comment>
<reference evidence="6 7" key="1">
    <citation type="submission" date="2020-08" db="EMBL/GenBank/DDBJ databases">
        <title>Paraeoetvoesia sp. YC-7-48 draft genome sequence.</title>
        <authorList>
            <person name="Yao L."/>
        </authorList>
    </citation>
    <scope>NUCLEOTIDE SEQUENCE [LARGE SCALE GENOMIC DNA]</scope>
    <source>
        <strain evidence="7">YC-7-48</strain>
    </source>
</reference>
<evidence type="ECO:0000256" key="1">
    <source>
        <dbReference type="ARBA" id="ARBA00023002"/>
    </source>
</evidence>
<comment type="caution">
    <text evidence="6">The sequence shown here is derived from an EMBL/GenBank/DDBJ whole genome shotgun (WGS) entry which is preliminary data.</text>
</comment>
<dbReference type="PANTHER" id="PTHR43774">
    <property type="entry name" value="PEPTIDE METHIONINE SULFOXIDE REDUCTASE"/>
    <property type="match status" value="1"/>
</dbReference>
<gene>
    <name evidence="4 6" type="primary">msrA</name>
    <name evidence="6" type="ORF">GTU67_13190</name>
</gene>
<name>A0A842HVR7_9BURK</name>
<dbReference type="Proteomes" id="UP000545386">
    <property type="component" value="Unassembled WGS sequence"/>
</dbReference>
<evidence type="ECO:0000313" key="6">
    <source>
        <dbReference type="EMBL" id="MBC2770865.1"/>
    </source>
</evidence>
<dbReference type="PANTHER" id="PTHR43774:SF1">
    <property type="entry name" value="PEPTIDE METHIONINE SULFOXIDE REDUCTASE MSRA 2"/>
    <property type="match status" value="1"/>
</dbReference>
<dbReference type="Pfam" id="PF01625">
    <property type="entry name" value="PMSR"/>
    <property type="match status" value="1"/>
</dbReference>
<dbReference type="InterPro" id="IPR002569">
    <property type="entry name" value="Met_Sox_Rdtase_MsrA_dom"/>
</dbReference>
<keyword evidence="7" id="KW-1185">Reference proteome</keyword>
<dbReference type="Gene3D" id="3.30.1060.10">
    <property type="entry name" value="Peptide methionine sulphoxide reductase MsrA"/>
    <property type="match status" value="1"/>
</dbReference>
<evidence type="ECO:0000256" key="3">
    <source>
        <dbReference type="ARBA" id="ARBA00048782"/>
    </source>
</evidence>
<evidence type="ECO:0000259" key="5">
    <source>
        <dbReference type="Pfam" id="PF01625"/>
    </source>
</evidence>
<accession>A0A842HVR7</accession>
<dbReference type="InterPro" id="IPR036509">
    <property type="entry name" value="Met_Sox_Rdtase_MsrA_sf"/>
</dbReference>
<keyword evidence="1 4" id="KW-0560">Oxidoreductase</keyword>
<comment type="catalytic activity">
    <reaction evidence="2 4">
        <text>L-methionyl-[protein] + [thioredoxin]-disulfide + H2O = L-methionyl-(S)-S-oxide-[protein] + [thioredoxin]-dithiol</text>
        <dbReference type="Rhea" id="RHEA:14217"/>
        <dbReference type="Rhea" id="RHEA-COMP:10698"/>
        <dbReference type="Rhea" id="RHEA-COMP:10700"/>
        <dbReference type="Rhea" id="RHEA-COMP:12313"/>
        <dbReference type="Rhea" id="RHEA-COMP:12315"/>
        <dbReference type="ChEBI" id="CHEBI:15377"/>
        <dbReference type="ChEBI" id="CHEBI:16044"/>
        <dbReference type="ChEBI" id="CHEBI:29950"/>
        <dbReference type="ChEBI" id="CHEBI:44120"/>
        <dbReference type="ChEBI" id="CHEBI:50058"/>
        <dbReference type="EC" id="1.8.4.11"/>
    </reaction>
</comment>
<sequence>MTSSNATAAASAGATAGLEEAVLGGGCFWCTESVFQSLRGVLEVKPGYAGGHVSHPTYEQVCGKTTGHIEVVRVVFDPMQISFATLLRVFFATHDPTAPDQQGADIGPQYASAIFYQSNDQKEAAAQVIEEVQSLLGQPVVTHLLPAAHFWEAETYHHNYYTRNPYQGYCQFVIAPKLAKLRHYYADLLATP</sequence>
<dbReference type="SUPFAM" id="SSF55068">
    <property type="entry name" value="Peptide methionine sulfoxide reductase"/>
    <property type="match status" value="1"/>
</dbReference>
<evidence type="ECO:0000313" key="7">
    <source>
        <dbReference type="Proteomes" id="UP000545386"/>
    </source>
</evidence>
<feature type="domain" description="Peptide methionine sulphoxide reductase MsrA" evidence="5">
    <location>
        <begin position="20"/>
        <end position="171"/>
    </location>
</feature>
<proteinExistence type="inferred from homology"/>
<dbReference type="EC" id="1.8.4.11" evidence="4"/>